<dbReference type="CDD" id="cd00167">
    <property type="entry name" value="SANT"/>
    <property type="match status" value="1"/>
</dbReference>
<evidence type="ECO:0000256" key="1">
    <source>
        <dbReference type="SAM" id="MobiDB-lite"/>
    </source>
</evidence>
<dbReference type="InterPro" id="IPR009057">
    <property type="entry name" value="Homeodomain-like_sf"/>
</dbReference>
<feature type="compositionally biased region" description="Acidic residues" evidence="1">
    <location>
        <begin position="1"/>
        <end position="14"/>
    </location>
</feature>
<dbReference type="SUPFAM" id="SSF46689">
    <property type="entry name" value="Homeodomain-like"/>
    <property type="match status" value="1"/>
</dbReference>
<dbReference type="Gene3D" id="1.10.10.60">
    <property type="entry name" value="Homeodomain-like"/>
    <property type="match status" value="1"/>
</dbReference>
<dbReference type="InterPro" id="IPR001005">
    <property type="entry name" value="SANT/Myb"/>
</dbReference>
<name>A0A382FW92_9ZZZZ</name>
<dbReference type="AlphaFoldDB" id="A0A382FW92"/>
<feature type="region of interest" description="Disordered" evidence="1">
    <location>
        <begin position="1"/>
        <end position="34"/>
    </location>
</feature>
<feature type="compositionally biased region" description="Basic and acidic residues" evidence="1">
    <location>
        <begin position="84"/>
        <end position="105"/>
    </location>
</feature>
<protein>
    <recommendedName>
        <fullName evidence="2">Myb-like domain-containing protein</fullName>
    </recommendedName>
</protein>
<organism evidence="3">
    <name type="scientific">marine metagenome</name>
    <dbReference type="NCBI Taxonomy" id="408172"/>
    <lineage>
        <taxon>unclassified sequences</taxon>
        <taxon>metagenomes</taxon>
        <taxon>ecological metagenomes</taxon>
    </lineage>
</organism>
<gene>
    <name evidence="3" type="ORF">METZ01_LOCUS219508</name>
</gene>
<dbReference type="InterPro" id="IPR025246">
    <property type="entry name" value="IS30-like_HTH"/>
</dbReference>
<sequence length="139" mass="16140">MKEGEAMVDADPPDEDRNNDRNGPPRAGARWTDEERRELIQMIHQGHSWAEIAEHLGRSETSVMYEFARVVAEMDLVEIIPKFPTDDSPSRSTEDSRRPPEDPKFDPIMNPGARRNLEKYNVTKDSDGTLWYSFYTDRR</sequence>
<reference evidence="3" key="1">
    <citation type="submission" date="2018-05" db="EMBL/GenBank/DDBJ databases">
        <authorList>
            <person name="Lanie J.A."/>
            <person name="Ng W.-L."/>
            <person name="Kazmierczak K.M."/>
            <person name="Andrzejewski T.M."/>
            <person name="Davidsen T.M."/>
            <person name="Wayne K.J."/>
            <person name="Tettelin H."/>
            <person name="Glass J.I."/>
            <person name="Rusch D."/>
            <person name="Podicherti R."/>
            <person name="Tsui H.-C.T."/>
            <person name="Winkler M.E."/>
        </authorList>
    </citation>
    <scope>NUCLEOTIDE SEQUENCE</scope>
</reference>
<feature type="region of interest" description="Disordered" evidence="1">
    <location>
        <begin position="81"/>
        <end position="116"/>
    </location>
</feature>
<accession>A0A382FW92</accession>
<feature type="domain" description="Myb-like" evidence="2">
    <location>
        <begin position="23"/>
        <end position="71"/>
    </location>
</feature>
<dbReference type="PROSITE" id="PS50090">
    <property type="entry name" value="MYB_LIKE"/>
    <property type="match status" value="1"/>
</dbReference>
<evidence type="ECO:0000313" key="3">
    <source>
        <dbReference type="EMBL" id="SVB66654.1"/>
    </source>
</evidence>
<evidence type="ECO:0000259" key="2">
    <source>
        <dbReference type="PROSITE" id="PS50090"/>
    </source>
</evidence>
<dbReference type="EMBL" id="UINC01051924">
    <property type="protein sequence ID" value="SVB66654.1"/>
    <property type="molecule type" value="Genomic_DNA"/>
</dbReference>
<dbReference type="Pfam" id="PF13936">
    <property type="entry name" value="HTH_38"/>
    <property type="match status" value="1"/>
</dbReference>
<proteinExistence type="predicted"/>